<dbReference type="GeneID" id="28763801"/>
<dbReference type="AlphaFoldDB" id="A0A177CBL6"/>
<dbReference type="RefSeq" id="XP_018034532.1">
    <property type="nucleotide sequence ID" value="XM_018180315.1"/>
</dbReference>
<gene>
    <name evidence="1" type="ORF">CC84DRAFT_1178049</name>
</gene>
<proteinExistence type="predicted"/>
<name>A0A177CBL6_9PLEO</name>
<dbReference type="EMBL" id="KV441554">
    <property type="protein sequence ID" value="OAG04167.1"/>
    <property type="molecule type" value="Genomic_DNA"/>
</dbReference>
<evidence type="ECO:0000313" key="1">
    <source>
        <dbReference type="EMBL" id="OAG04167.1"/>
    </source>
</evidence>
<dbReference type="Proteomes" id="UP000077069">
    <property type="component" value="Unassembled WGS sequence"/>
</dbReference>
<evidence type="ECO:0000313" key="2">
    <source>
        <dbReference type="Proteomes" id="UP000077069"/>
    </source>
</evidence>
<reference evidence="1 2" key="1">
    <citation type="submission" date="2016-05" db="EMBL/GenBank/DDBJ databases">
        <title>Comparative analysis of secretome profiles of manganese(II)-oxidizing ascomycete fungi.</title>
        <authorList>
            <consortium name="DOE Joint Genome Institute"/>
            <person name="Zeiner C.A."/>
            <person name="Purvine S.O."/>
            <person name="Zink E.M."/>
            <person name="Wu S."/>
            <person name="Pasa-Tolic L."/>
            <person name="Chaput D.L."/>
            <person name="Haridas S."/>
            <person name="Grigoriev I.V."/>
            <person name="Santelli C.M."/>
            <person name="Hansel C.M."/>
        </authorList>
    </citation>
    <scope>NUCLEOTIDE SEQUENCE [LARGE SCALE GENOMIC DNA]</scope>
    <source>
        <strain evidence="1 2">AP3s5-JAC2a</strain>
    </source>
</reference>
<keyword evidence="2" id="KW-1185">Reference proteome</keyword>
<protein>
    <submittedName>
        <fullName evidence="1">Uncharacterized protein</fullName>
    </submittedName>
</protein>
<accession>A0A177CBL6</accession>
<organism evidence="1 2">
    <name type="scientific">Paraphaeosphaeria sporulosa</name>
    <dbReference type="NCBI Taxonomy" id="1460663"/>
    <lineage>
        <taxon>Eukaryota</taxon>
        <taxon>Fungi</taxon>
        <taxon>Dikarya</taxon>
        <taxon>Ascomycota</taxon>
        <taxon>Pezizomycotina</taxon>
        <taxon>Dothideomycetes</taxon>
        <taxon>Pleosporomycetidae</taxon>
        <taxon>Pleosporales</taxon>
        <taxon>Massarineae</taxon>
        <taxon>Didymosphaeriaceae</taxon>
        <taxon>Paraphaeosphaeria</taxon>
    </lineage>
</organism>
<dbReference type="InParanoid" id="A0A177CBL6"/>
<dbReference type="OrthoDB" id="3694634at2759"/>
<sequence length="265" mass="29759">MSAMLLLPAPVASNSFKIGQLLADPLHPDVDSFHNENDMLSLRAPTVQTHFREMLECDDAGQFIGRHSHTSTSNERSVLIEAEKMSHTTLRDPLSAFRYVSRRASSQAYLHQAALHRKPLYYVTAIQTLSNYHYMDDDPNIAIAKKPQVRRHDSGISLNEQDGNVILAVELTKVYCRIGSPDEPQRPSDIGYAYKYYPLQGEEQRQLAVGFGPAVDYQEFRNLVGISSDSDYTDASADSDSFDEDEDEGCMCCSSSISNASYRRY</sequence>